<sequence length="542" mass="62803">MLRVRPRRHDGVWRCVAFVRQVQSWAGHEPRGVAEALVRAGHARHLTREMAREICENSMAHLDVKAFVHMTMEARMSWHRRDMLLCEMVRALLATDKMRVSTLLYILRASHAKYVPRTRDVLHAFLQDQGDTSAHTRQLWRAVLRSHRVASEWHKVDDGLRTSVAKEDASELDVYHYTLHRLRFESQDNDKYIKADDVLVHMRRSGTKLDDRTLVQLLHILMIPVYRAYRTHQRPRVVMDAVRPARRAMQATFRWLRGDGASPTRLGRYRLSAAEILEFELFFAYVQHMCQRRYLFAPPAERCGMVPAEHLAPLHAKLDVLCRAWGERDVRVKRLRIMLHASGGAWARACRDLEAWLADDASQDAAFEQRRLIVTMFGYACKHTRYERLESMAELLRISARCHLWRDGASPAPGATLVRLWLRFVAAWTKCVGVNCGHARRAHMARSRYGWELMSRALPHLTAMARCIQIPCARVWDHPERCRSLVRAGRLAGADLSVVDACLDAIEAPPRIRRWAHRAACRYEAEAPSSWARRVGRRRPID</sequence>
<dbReference type="EMBL" id="CP033149">
    <property type="protein sequence ID" value="AYO42356.1"/>
    <property type="molecule type" value="Genomic_DNA"/>
</dbReference>
<accession>A0A3G2S3L6</accession>
<proteinExistence type="predicted"/>
<name>A0A3G2S3L6_MALR7</name>
<evidence type="ECO:0000313" key="2">
    <source>
        <dbReference type="Proteomes" id="UP000269793"/>
    </source>
</evidence>
<dbReference type="OrthoDB" id="3337969at2759"/>
<dbReference type="Proteomes" id="UP000269793">
    <property type="component" value="Chromosome II"/>
</dbReference>
<organism evidence="1 2">
    <name type="scientific">Malassezia restricta (strain ATCC 96810 / NBRC 103918 / CBS 7877)</name>
    <name type="common">Seborrheic dermatitis infection agent</name>
    <dbReference type="NCBI Taxonomy" id="425264"/>
    <lineage>
        <taxon>Eukaryota</taxon>
        <taxon>Fungi</taxon>
        <taxon>Dikarya</taxon>
        <taxon>Basidiomycota</taxon>
        <taxon>Ustilaginomycotina</taxon>
        <taxon>Malasseziomycetes</taxon>
        <taxon>Malasseziales</taxon>
        <taxon>Malasseziaceae</taxon>
        <taxon>Malassezia</taxon>
    </lineage>
</organism>
<dbReference type="AlphaFoldDB" id="A0A3G2S3L6"/>
<reference evidence="1 2" key="1">
    <citation type="submission" date="2018-10" db="EMBL/GenBank/DDBJ databases">
        <title>Complete genome sequence of Malassezia restricta CBS 7877.</title>
        <authorList>
            <person name="Morand S.C."/>
            <person name="Bertignac M."/>
            <person name="Iltis A."/>
            <person name="Kolder I."/>
            <person name="Pirovano W."/>
            <person name="Jourdain R."/>
            <person name="Clavaud C."/>
        </authorList>
    </citation>
    <scope>NUCLEOTIDE SEQUENCE [LARGE SCALE GENOMIC DNA]</scope>
    <source>
        <strain evidence="1 2">CBS 7877</strain>
    </source>
</reference>
<protein>
    <submittedName>
        <fullName evidence="1">Uncharacterized protein</fullName>
    </submittedName>
</protein>
<gene>
    <name evidence="1" type="ORF">DNF11_1406</name>
</gene>
<evidence type="ECO:0000313" key="1">
    <source>
        <dbReference type="EMBL" id="AYO42356.1"/>
    </source>
</evidence>
<dbReference type="VEuPathDB" id="FungiDB:DNF11_1406"/>
<keyword evidence="2" id="KW-1185">Reference proteome</keyword>